<dbReference type="GO" id="GO:0000160">
    <property type="term" value="P:phosphorelay signal transduction system"/>
    <property type="evidence" value="ECO:0007669"/>
    <property type="project" value="InterPro"/>
</dbReference>
<name>A0A3N8PAM6_9BURK</name>
<accession>A0A3N8PAM6</accession>
<proteinExistence type="predicted"/>
<dbReference type="InterPro" id="IPR001789">
    <property type="entry name" value="Sig_transdc_resp-reg_receiver"/>
</dbReference>
<dbReference type="PANTHER" id="PTHR44591">
    <property type="entry name" value="STRESS RESPONSE REGULATOR PROTEIN 1"/>
    <property type="match status" value="1"/>
</dbReference>
<evidence type="ECO:0000259" key="3">
    <source>
        <dbReference type="PROSITE" id="PS50110"/>
    </source>
</evidence>
<comment type="caution">
    <text evidence="4">The sequence shown here is derived from an EMBL/GenBank/DDBJ whole genome shotgun (WGS) entry which is preliminary data.</text>
</comment>
<keyword evidence="1 2" id="KW-0597">Phosphoprotein</keyword>
<reference evidence="4 5" key="1">
    <citation type="submission" date="2018-08" db="EMBL/GenBank/DDBJ databases">
        <title>Comparative analysis of Burkholderia isolates from Puerto Rico.</title>
        <authorList>
            <person name="Hall C."/>
            <person name="Sahl J."/>
            <person name="Wagner D."/>
        </authorList>
    </citation>
    <scope>NUCLEOTIDE SEQUENCE [LARGE SCALE GENOMIC DNA]</scope>
    <source>
        <strain evidence="4 5">Bp9025</strain>
    </source>
</reference>
<evidence type="ECO:0000256" key="2">
    <source>
        <dbReference type="PROSITE-ProRule" id="PRU00169"/>
    </source>
</evidence>
<dbReference type="SUPFAM" id="SSF52172">
    <property type="entry name" value="CheY-like"/>
    <property type="match status" value="1"/>
</dbReference>
<dbReference type="RefSeq" id="WP_124584085.1">
    <property type="nucleotide sequence ID" value="NZ_QTQV01000025.1"/>
</dbReference>
<dbReference type="SMART" id="SM00448">
    <property type="entry name" value="REC"/>
    <property type="match status" value="1"/>
</dbReference>
<dbReference type="Gene3D" id="3.40.50.2300">
    <property type="match status" value="1"/>
</dbReference>
<feature type="modified residue" description="4-aspartylphosphate" evidence="2">
    <location>
        <position position="52"/>
    </location>
</feature>
<evidence type="ECO:0000256" key="1">
    <source>
        <dbReference type="ARBA" id="ARBA00022553"/>
    </source>
</evidence>
<sequence>MAFVCIIDDDASVRKSLESLLKAAGHTALSFASGEDFLLSDQRFHAACILLDFKMKGMNGLEVQRALKEKGARTPVIIMSAQRDEDVVKRARDQGALDFLRKPFSDDDLLNLVDQATSSGPAGSC</sequence>
<evidence type="ECO:0000313" key="4">
    <source>
        <dbReference type="EMBL" id="RQT08288.1"/>
    </source>
</evidence>
<organism evidence="4 5">
    <name type="scientific">Burkholderia contaminans</name>
    <dbReference type="NCBI Taxonomy" id="488447"/>
    <lineage>
        <taxon>Bacteria</taxon>
        <taxon>Pseudomonadati</taxon>
        <taxon>Pseudomonadota</taxon>
        <taxon>Betaproteobacteria</taxon>
        <taxon>Burkholderiales</taxon>
        <taxon>Burkholderiaceae</taxon>
        <taxon>Burkholderia</taxon>
        <taxon>Burkholderia cepacia complex</taxon>
    </lineage>
</organism>
<evidence type="ECO:0000313" key="5">
    <source>
        <dbReference type="Proteomes" id="UP000277921"/>
    </source>
</evidence>
<dbReference type="AlphaFoldDB" id="A0A3N8PAM6"/>
<dbReference type="PANTHER" id="PTHR44591:SF25">
    <property type="entry name" value="CHEMOTAXIS TWO-COMPONENT RESPONSE REGULATOR"/>
    <property type="match status" value="1"/>
</dbReference>
<protein>
    <submittedName>
        <fullName evidence="4">Response regulator</fullName>
    </submittedName>
</protein>
<dbReference type="Proteomes" id="UP000277921">
    <property type="component" value="Unassembled WGS sequence"/>
</dbReference>
<dbReference type="Pfam" id="PF00072">
    <property type="entry name" value="Response_reg"/>
    <property type="match status" value="1"/>
</dbReference>
<dbReference type="PROSITE" id="PS50110">
    <property type="entry name" value="RESPONSE_REGULATORY"/>
    <property type="match status" value="1"/>
</dbReference>
<feature type="domain" description="Response regulatory" evidence="3">
    <location>
        <begin position="3"/>
        <end position="117"/>
    </location>
</feature>
<dbReference type="InterPro" id="IPR011006">
    <property type="entry name" value="CheY-like_superfamily"/>
</dbReference>
<dbReference type="InterPro" id="IPR050595">
    <property type="entry name" value="Bact_response_regulator"/>
</dbReference>
<gene>
    <name evidence="4" type="ORF">DF051_31900</name>
</gene>
<dbReference type="EMBL" id="QTQV01000025">
    <property type="protein sequence ID" value="RQT08288.1"/>
    <property type="molecule type" value="Genomic_DNA"/>
</dbReference>